<evidence type="ECO:0000256" key="4">
    <source>
        <dbReference type="ARBA" id="ARBA00022692"/>
    </source>
</evidence>
<dbReference type="OrthoDB" id="6554712at2"/>
<evidence type="ECO:0000313" key="9">
    <source>
        <dbReference type="EMBL" id="GGG03593.1"/>
    </source>
</evidence>
<comment type="subcellular location">
    <subcellularLocation>
        <location evidence="1">Cell outer membrane</location>
        <topology evidence="1">Multi-pass membrane protein</topology>
    </subcellularLocation>
</comment>
<dbReference type="AlphaFoldDB" id="A0A8J2Z5X6"/>
<dbReference type="GO" id="GO:0009297">
    <property type="term" value="P:pilus assembly"/>
    <property type="evidence" value="ECO:0007669"/>
    <property type="project" value="InterPro"/>
</dbReference>
<keyword evidence="7" id="KW-0998">Cell outer membrane</keyword>
<reference evidence="9" key="2">
    <citation type="submission" date="2020-09" db="EMBL/GenBank/DDBJ databases">
        <authorList>
            <person name="Sun Q."/>
            <person name="Zhou Y."/>
        </authorList>
    </citation>
    <scope>NUCLEOTIDE SEQUENCE</scope>
    <source>
        <strain evidence="9">CGMCC 1.15758</strain>
    </source>
</reference>
<evidence type="ECO:0000256" key="1">
    <source>
        <dbReference type="ARBA" id="ARBA00004571"/>
    </source>
</evidence>
<evidence type="ECO:0000256" key="6">
    <source>
        <dbReference type="ARBA" id="ARBA00023136"/>
    </source>
</evidence>
<reference evidence="9" key="1">
    <citation type="journal article" date="2014" name="Int. J. Syst. Evol. Microbiol.">
        <title>Complete genome sequence of Corynebacterium casei LMG S-19264T (=DSM 44701T), isolated from a smear-ripened cheese.</title>
        <authorList>
            <consortium name="US DOE Joint Genome Institute (JGI-PGF)"/>
            <person name="Walter F."/>
            <person name="Albersmeier A."/>
            <person name="Kalinowski J."/>
            <person name="Ruckert C."/>
        </authorList>
    </citation>
    <scope>NUCLEOTIDE SEQUENCE</scope>
    <source>
        <strain evidence="9">CGMCC 1.15758</strain>
    </source>
</reference>
<dbReference type="InterPro" id="IPR025885">
    <property type="entry name" value="PapC_N"/>
</dbReference>
<dbReference type="Pfam" id="PF13954">
    <property type="entry name" value="PapC_N"/>
    <property type="match status" value="1"/>
</dbReference>
<comment type="caution">
    <text evidence="9">The sequence shown here is derived from an EMBL/GenBank/DDBJ whole genome shotgun (WGS) entry which is preliminary data.</text>
</comment>
<evidence type="ECO:0000313" key="10">
    <source>
        <dbReference type="Proteomes" id="UP000636949"/>
    </source>
</evidence>
<evidence type="ECO:0000256" key="3">
    <source>
        <dbReference type="ARBA" id="ARBA00022448"/>
    </source>
</evidence>
<protein>
    <recommendedName>
        <fullName evidence="8">PapC N-terminal domain-containing protein</fullName>
    </recommendedName>
</protein>
<feature type="domain" description="PapC N-terminal" evidence="8">
    <location>
        <begin position="43"/>
        <end position="168"/>
    </location>
</feature>
<evidence type="ECO:0000256" key="7">
    <source>
        <dbReference type="ARBA" id="ARBA00023237"/>
    </source>
</evidence>
<evidence type="ECO:0000256" key="5">
    <source>
        <dbReference type="ARBA" id="ARBA00022729"/>
    </source>
</evidence>
<proteinExistence type="inferred from homology"/>
<dbReference type="PANTHER" id="PTHR30451:SF5">
    <property type="entry name" value="SLR0019 PROTEIN"/>
    <property type="match status" value="1"/>
</dbReference>
<dbReference type="SUPFAM" id="SSF141729">
    <property type="entry name" value="FimD N-terminal domain-like"/>
    <property type="match status" value="1"/>
</dbReference>
<keyword evidence="6" id="KW-0472">Membrane</keyword>
<dbReference type="Gene3D" id="3.10.20.410">
    <property type="match status" value="1"/>
</dbReference>
<evidence type="ECO:0000259" key="8">
    <source>
        <dbReference type="Pfam" id="PF13954"/>
    </source>
</evidence>
<dbReference type="RefSeq" id="WP_117003453.1">
    <property type="nucleotide sequence ID" value="NZ_BMJS01000028.1"/>
</dbReference>
<dbReference type="PANTHER" id="PTHR30451">
    <property type="entry name" value="OUTER MEMBRANE USHER PROTEIN"/>
    <property type="match status" value="1"/>
</dbReference>
<keyword evidence="5" id="KW-0732">Signal</keyword>
<name>A0A8J2Z5X6_9GAMM</name>
<sequence length="812" mass="90693">MLSRNKLAISIISGMFTSLSTTKIVEAKFYTDFFYTPTNSVSSKAVDKYLDNNGVIPGVYYLTVKVNDRFVGRERIDIKEKKGSFLVCKPLSIFKNNVVDISSIREPQQLDCGQFDEDNGIYYKLDLDRREINYYVPTKLLQHKKKSLDDLVDESLISGGYLNYNANAIKNGNLTDAQLPVTAQFGGNVGLWSFYADVYNDDAFKDDFQISRAYVEHPIYSLNSSARIGQLMTRSQLLTSGYSFYGVSLFTDADMWEDSLHYQPIIDGYLVEPSTVKVYVNGGLSTMRYMSAGYYQIADLKFPPYATVTIEEEARSGAKTVRSLRVPYNSSLLKSGYGEYQLDVGYSDDDINTWQNSGFFKMYYGYGIGSYTPYISYFQGRQSFNAQLGLDSYLSWIDSSINTEYSYSQYKINGKTYSGDAIGLSVNKQVFEGFNVAMSSLFYASGYYLPSLNNQQESIFNVVPTQNIRNENRLNLTLSPSVMMDSASTIIPSVNLSYSQYEYYDNLPTQSQLNIYASASYSPVNYGLNFSYSPKNNLFAVGLSISVSLDEAISGFKLNNINMNMATDNESNTTYSNSINGTIDDNYGYSIGYSGDNKENYEGSLAVSSKVNNVFNYNIMVDTNETYSAHVGGSIAYTNKSGMLISDLNLSNPVIAKVGNRSGIEVNGEGTNKDGYVLLNNPSGRYREGYYHINPSSVNTNILIPNYQQEIYSGSKSFAFVDFQAQTLKRVYMRLKVDGKFLPMGTILNDKKGENFVVDYNGGLLFSTNLEGNSANLDVVLKNDQYSCSVVVSEEKTDGILNLGSIECTHVV</sequence>
<evidence type="ECO:0000256" key="2">
    <source>
        <dbReference type="ARBA" id="ARBA00008064"/>
    </source>
</evidence>
<dbReference type="Gene3D" id="2.60.40.3110">
    <property type="match status" value="1"/>
</dbReference>
<keyword evidence="3" id="KW-0813">Transport</keyword>
<comment type="similarity">
    <text evidence="2">Belongs to the fimbrial export usher family.</text>
</comment>
<organism evidence="9 10">
    <name type="scientific">Cysteiniphilum litorale</name>
    <dbReference type="NCBI Taxonomy" id="2056700"/>
    <lineage>
        <taxon>Bacteria</taxon>
        <taxon>Pseudomonadati</taxon>
        <taxon>Pseudomonadota</taxon>
        <taxon>Gammaproteobacteria</taxon>
        <taxon>Thiotrichales</taxon>
        <taxon>Fastidiosibacteraceae</taxon>
        <taxon>Cysteiniphilum</taxon>
    </lineage>
</organism>
<keyword evidence="4" id="KW-0812">Transmembrane</keyword>
<dbReference type="GO" id="GO:0009279">
    <property type="term" value="C:cell outer membrane"/>
    <property type="evidence" value="ECO:0007669"/>
    <property type="project" value="UniProtKB-SubCell"/>
</dbReference>
<gene>
    <name evidence="9" type="ORF">GCM10010995_21280</name>
</gene>
<accession>A0A8J2Z5X6</accession>
<dbReference type="InterPro" id="IPR037224">
    <property type="entry name" value="PapC_N_sf"/>
</dbReference>
<dbReference type="Proteomes" id="UP000636949">
    <property type="component" value="Unassembled WGS sequence"/>
</dbReference>
<dbReference type="EMBL" id="BMJS01000028">
    <property type="protein sequence ID" value="GGG03593.1"/>
    <property type="molecule type" value="Genomic_DNA"/>
</dbReference>
<dbReference type="InterPro" id="IPR000015">
    <property type="entry name" value="Fimb_usher"/>
</dbReference>
<dbReference type="GO" id="GO:0015473">
    <property type="term" value="F:fimbrial usher porin activity"/>
    <property type="evidence" value="ECO:0007669"/>
    <property type="project" value="InterPro"/>
</dbReference>
<keyword evidence="10" id="KW-1185">Reference proteome</keyword>